<evidence type="ECO:0008006" key="3">
    <source>
        <dbReference type="Google" id="ProtNLM"/>
    </source>
</evidence>
<keyword evidence="2" id="KW-1185">Reference proteome</keyword>
<name>M5VTM2_PRUPE</name>
<dbReference type="HOGENOM" id="CLU_761627_0_0_1"/>
<accession>M5VTM2</accession>
<organism evidence="1 2">
    <name type="scientific">Prunus persica</name>
    <name type="common">Peach</name>
    <name type="synonym">Amygdalus persica</name>
    <dbReference type="NCBI Taxonomy" id="3760"/>
    <lineage>
        <taxon>Eukaryota</taxon>
        <taxon>Viridiplantae</taxon>
        <taxon>Streptophyta</taxon>
        <taxon>Embryophyta</taxon>
        <taxon>Tracheophyta</taxon>
        <taxon>Spermatophyta</taxon>
        <taxon>Magnoliopsida</taxon>
        <taxon>eudicotyledons</taxon>
        <taxon>Gunneridae</taxon>
        <taxon>Pentapetalae</taxon>
        <taxon>rosids</taxon>
        <taxon>fabids</taxon>
        <taxon>Rosales</taxon>
        <taxon>Rosaceae</taxon>
        <taxon>Amygdaloideae</taxon>
        <taxon>Amygdaleae</taxon>
        <taxon>Prunus</taxon>
    </lineage>
</organism>
<sequence length="358" mass="40631">MASIDHDDEDMAKALAYIEHMLLDYDDELEEDVHAEENEQLAVKIQEFEAFLLGTDAIAAEEQEQPQPEQGSFFYGNHAVPRVPSLQEPAALHAQEVIAAQQGMPLQQQELGLDWFCGNYVPPRHFIPFHELCSPHHLGSYYGIHNFVPHHHLLPFPSFQPSIQFQEPAASHALQAQEAIAAAQGMPQLPQQLELGSFHGIGTYVPHYFPAIPSLQRSIQFQEQPELDLGSFDGTGNYVPPALPPVPSLRNLIQICSKPFQKHVWPLLNGDEDLIQGIWLKMYDIAGVQKIHMLTGPDWQYFVRRHCLVWYKDVTLWAFRNAQTGKLCFVITSGRLPFFLKPSDILQDQDRVEIWTAA</sequence>
<dbReference type="OMA" id="HFIPFHE"/>
<evidence type="ECO:0000313" key="2">
    <source>
        <dbReference type="Proteomes" id="UP000006882"/>
    </source>
</evidence>
<dbReference type="Proteomes" id="UP000006882">
    <property type="component" value="Chromosome G7"/>
</dbReference>
<gene>
    <name evidence="1" type="ORF">PRUPE_7G162100</name>
</gene>
<dbReference type="EMBL" id="CM007657">
    <property type="protein sequence ID" value="ONH96956.1"/>
    <property type="molecule type" value="Genomic_DNA"/>
</dbReference>
<evidence type="ECO:0000313" key="1">
    <source>
        <dbReference type="EMBL" id="ONH96956.1"/>
    </source>
</evidence>
<proteinExistence type="predicted"/>
<reference evidence="1 2" key="1">
    <citation type="journal article" date="2013" name="Nat. Genet.">
        <title>The high-quality draft genome of peach (Prunus persica) identifies unique patterns of genetic diversity, domestication and genome evolution.</title>
        <authorList>
            <consortium name="International Peach Genome Initiative"/>
            <person name="Verde I."/>
            <person name="Abbott A.G."/>
            <person name="Scalabrin S."/>
            <person name="Jung S."/>
            <person name="Shu S."/>
            <person name="Marroni F."/>
            <person name="Zhebentyayeva T."/>
            <person name="Dettori M.T."/>
            <person name="Grimwood J."/>
            <person name="Cattonaro F."/>
            <person name="Zuccolo A."/>
            <person name="Rossini L."/>
            <person name="Jenkins J."/>
            <person name="Vendramin E."/>
            <person name="Meisel L.A."/>
            <person name="Decroocq V."/>
            <person name="Sosinski B."/>
            <person name="Prochnik S."/>
            <person name="Mitros T."/>
            <person name="Policriti A."/>
            <person name="Cipriani G."/>
            <person name="Dondini L."/>
            <person name="Ficklin S."/>
            <person name="Goodstein D.M."/>
            <person name="Xuan P."/>
            <person name="Del Fabbro C."/>
            <person name="Aramini V."/>
            <person name="Copetti D."/>
            <person name="Gonzalez S."/>
            <person name="Horner D.S."/>
            <person name="Falchi R."/>
            <person name="Lucas S."/>
            <person name="Mica E."/>
            <person name="Maldonado J."/>
            <person name="Lazzari B."/>
            <person name="Bielenberg D."/>
            <person name="Pirona R."/>
            <person name="Miculan M."/>
            <person name="Barakat A."/>
            <person name="Testolin R."/>
            <person name="Stella A."/>
            <person name="Tartarini S."/>
            <person name="Tonutti P."/>
            <person name="Arus P."/>
            <person name="Orellana A."/>
            <person name="Wells C."/>
            <person name="Main D."/>
            <person name="Vizzotto G."/>
            <person name="Silva H."/>
            <person name="Salamini F."/>
            <person name="Schmutz J."/>
            <person name="Morgante M."/>
            <person name="Rokhsar D.S."/>
        </authorList>
    </citation>
    <scope>NUCLEOTIDE SEQUENCE [LARGE SCALE GENOMIC DNA]</scope>
    <source>
        <strain evidence="2">cv. Nemared</strain>
    </source>
</reference>
<dbReference type="Gramene" id="ONH96956">
    <property type="protein sequence ID" value="ONH96956"/>
    <property type="gene ID" value="PRUPE_7G162100"/>
</dbReference>
<protein>
    <recommendedName>
        <fullName evidence="3">TF-B3 domain-containing protein</fullName>
    </recommendedName>
</protein>
<dbReference type="AlphaFoldDB" id="M5VTM2"/>